<evidence type="ECO:0000256" key="2">
    <source>
        <dbReference type="ARBA" id="ARBA00007783"/>
    </source>
</evidence>
<dbReference type="GeneID" id="31773985"/>
<gene>
    <name evidence="10" type="ORF">SAMN05216240_0410</name>
</gene>
<keyword evidence="7 8" id="KW-0472">Membrane</keyword>
<feature type="domain" description="ABC transmembrane type-2" evidence="9">
    <location>
        <begin position="140"/>
        <end position="367"/>
    </location>
</feature>
<dbReference type="EMBL" id="FXXC01000001">
    <property type="protein sequence ID" value="SMR91372.1"/>
    <property type="molecule type" value="Genomic_DNA"/>
</dbReference>
<protein>
    <submittedName>
        <fullName evidence="10">Ribosomal RNA-processing protein RRP42</fullName>
    </submittedName>
</protein>
<accession>A0ABY1S5V9</accession>
<dbReference type="Pfam" id="PF12698">
    <property type="entry name" value="ABC2_membrane_3"/>
    <property type="match status" value="1"/>
</dbReference>
<evidence type="ECO:0000256" key="8">
    <source>
        <dbReference type="SAM" id="Phobius"/>
    </source>
</evidence>
<evidence type="ECO:0000256" key="1">
    <source>
        <dbReference type="ARBA" id="ARBA00004651"/>
    </source>
</evidence>
<keyword evidence="3" id="KW-0813">Transport</keyword>
<feature type="transmembrane region" description="Helical" evidence="8">
    <location>
        <begin position="218"/>
        <end position="245"/>
    </location>
</feature>
<feature type="transmembrane region" description="Helical" evidence="8">
    <location>
        <begin position="251"/>
        <end position="275"/>
    </location>
</feature>
<evidence type="ECO:0000256" key="4">
    <source>
        <dbReference type="ARBA" id="ARBA00022475"/>
    </source>
</evidence>
<keyword evidence="11" id="KW-1185">Reference proteome</keyword>
<feature type="transmembrane region" description="Helical" evidence="8">
    <location>
        <begin position="16"/>
        <end position="37"/>
    </location>
</feature>
<evidence type="ECO:0000313" key="11">
    <source>
        <dbReference type="Proteomes" id="UP000196803"/>
    </source>
</evidence>
<reference evidence="10 11" key="1">
    <citation type="submission" date="2017-05" db="EMBL/GenBank/DDBJ databases">
        <authorList>
            <person name="Varghese N."/>
            <person name="Submissions S."/>
        </authorList>
    </citation>
    <scope>NUCLEOTIDE SEQUENCE [LARGE SCALE GENOMIC DNA]</scope>
    <source>
        <strain evidence="10 11">MACB1020</strain>
    </source>
</reference>
<feature type="transmembrane region" description="Helical" evidence="8">
    <location>
        <begin position="342"/>
        <end position="361"/>
    </location>
</feature>
<evidence type="ECO:0000256" key="7">
    <source>
        <dbReference type="ARBA" id="ARBA00023136"/>
    </source>
</evidence>
<organism evidence="10 11">
    <name type="scientific">Caldicellulosiruptor bescii</name>
    <name type="common">Anaerocellum thermophilum</name>
    <dbReference type="NCBI Taxonomy" id="31899"/>
    <lineage>
        <taxon>Bacteria</taxon>
        <taxon>Bacillati</taxon>
        <taxon>Bacillota</taxon>
        <taxon>Bacillota incertae sedis</taxon>
        <taxon>Caldicellulosiruptorales</taxon>
        <taxon>Caldicellulosiruptoraceae</taxon>
        <taxon>Caldicellulosiruptor</taxon>
    </lineage>
</organism>
<evidence type="ECO:0000256" key="5">
    <source>
        <dbReference type="ARBA" id="ARBA00022692"/>
    </source>
</evidence>
<dbReference type="InterPro" id="IPR047817">
    <property type="entry name" value="ABC2_TM_bact-type"/>
</dbReference>
<dbReference type="Proteomes" id="UP000196803">
    <property type="component" value="Unassembled WGS sequence"/>
</dbReference>
<dbReference type="PROSITE" id="PS51012">
    <property type="entry name" value="ABC_TM2"/>
    <property type="match status" value="1"/>
</dbReference>
<comment type="similarity">
    <text evidence="2">Belongs to the ABC-2 integral membrane protein family.</text>
</comment>
<feature type="transmembrane region" description="Helical" evidence="8">
    <location>
        <begin position="287"/>
        <end position="307"/>
    </location>
</feature>
<dbReference type="PANTHER" id="PTHR30294:SF45">
    <property type="entry name" value="LINEARMYCIN RESISTANCE PERMEASE PROTEIN LNRN"/>
    <property type="match status" value="1"/>
</dbReference>
<evidence type="ECO:0000256" key="6">
    <source>
        <dbReference type="ARBA" id="ARBA00022989"/>
    </source>
</evidence>
<keyword evidence="4" id="KW-1003">Cell membrane</keyword>
<sequence>MAVFKINIKRLLKDKFNLFLMIILPSIAVALSTFFTLSVESSYKIGIITDKEKSKVVKLIEKELKKCFDVKTFDPTKSIVSQMVQSGIDCVVVLKNKSVDDIINEKQKNIKIYTFGKSETHVILKEYLNSVLKIFISQKRIHNSYFLEPSKYIFEHSPIVLNKILHQQSKSLSIAFASGFFVMSLFWLALNASNIILKDYQERVILRILCSPISKQSYILQSILSIFSITFLQLIFFVLLCSYAFRLTFGTNILIVISVLSICSFMFVAFAVMFISIVNDMRKLASLNSMVVTITIMCMLGGCYWPLSIMPKFLQKIALFFPTTYAVNLTKNVLTGKSIESMMVDIAQVAAFCLFFTLVGIKQLSKNVMSKL</sequence>
<dbReference type="RefSeq" id="WP_015908936.1">
    <property type="nucleotide sequence ID" value="NZ_FUZJ01000001.1"/>
</dbReference>
<name>A0ABY1S5V9_CALBS</name>
<keyword evidence="5 8" id="KW-0812">Transmembrane</keyword>
<evidence type="ECO:0000256" key="3">
    <source>
        <dbReference type="ARBA" id="ARBA00022448"/>
    </source>
</evidence>
<keyword evidence="6 8" id="KW-1133">Transmembrane helix</keyword>
<feature type="transmembrane region" description="Helical" evidence="8">
    <location>
        <begin position="172"/>
        <end position="197"/>
    </location>
</feature>
<dbReference type="PANTHER" id="PTHR30294">
    <property type="entry name" value="MEMBRANE COMPONENT OF ABC TRANSPORTER YHHJ-RELATED"/>
    <property type="match status" value="1"/>
</dbReference>
<evidence type="ECO:0000313" key="10">
    <source>
        <dbReference type="EMBL" id="SMR91372.1"/>
    </source>
</evidence>
<comment type="caution">
    <text evidence="10">The sequence shown here is derived from an EMBL/GenBank/DDBJ whole genome shotgun (WGS) entry which is preliminary data.</text>
</comment>
<proteinExistence type="inferred from homology"/>
<dbReference type="InterPro" id="IPR051449">
    <property type="entry name" value="ABC-2_transporter_component"/>
</dbReference>
<comment type="subcellular location">
    <subcellularLocation>
        <location evidence="1">Cell membrane</location>
        <topology evidence="1">Multi-pass membrane protein</topology>
    </subcellularLocation>
</comment>
<evidence type="ECO:0000259" key="9">
    <source>
        <dbReference type="PROSITE" id="PS51012"/>
    </source>
</evidence>
<dbReference type="InterPro" id="IPR013525">
    <property type="entry name" value="ABC2_TM"/>
</dbReference>